<evidence type="ECO:0000256" key="1">
    <source>
        <dbReference type="ARBA" id="ARBA00002562"/>
    </source>
</evidence>
<evidence type="ECO:0000256" key="3">
    <source>
        <dbReference type="SAM" id="MobiDB-lite"/>
    </source>
</evidence>
<dbReference type="SUPFAM" id="SSF102875">
    <property type="entry name" value="Chromosomal protein MC1"/>
    <property type="match status" value="1"/>
</dbReference>
<protein>
    <submittedName>
        <fullName evidence="4">Non-histone chromosomal MC1 family protein</fullName>
    </submittedName>
</protein>
<dbReference type="InterPro" id="IPR008674">
    <property type="entry name" value="MC1"/>
</dbReference>
<dbReference type="InterPro" id="IPR036620">
    <property type="entry name" value="MC1_sf"/>
</dbReference>
<dbReference type="RefSeq" id="WP_135853832.1">
    <property type="nucleotide sequence ID" value="NZ_CP096658.1"/>
</dbReference>
<name>A0A8U0IP78_9EURY</name>
<keyword evidence="2" id="KW-0238">DNA-binding</keyword>
<proteinExistence type="predicted"/>
<evidence type="ECO:0000313" key="4">
    <source>
        <dbReference type="EMBL" id="UPW01809.1"/>
    </source>
</evidence>
<evidence type="ECO:0000256" key="2">
    <source>
        <dbReference type="ARBA" id="ARBA00023125"/>
    </source>
</evidence>
<dbReference type="GO" id="GO:0042262">
    <property type="term" value="P:DNA protection"/>
    <property type="evidence" value="ECO:0007669"/>
    <property type="project" value="InterPro"/>
</dbReference>
<dbReference type="AlphaFoldDB" id="A0A8U0IP78"/>
<accession>A0A8U0IP78</accession>
<keyword evidence="5" id="KW-1185">Reference proteome</keyword>
<dbReference type="Gene3D" id="3.10.470.10">
    <property type="entry name" value="Chromosomal protein MC1"/>
    <property type="match status" value="1"/>
</dbReference>
<dbReference type="Pfam" id="PF05854">
    <property type="entry name" value="MC1"/>
    <property type="match status" value="1"/>
</dbReference>
<dbReference type="EMBL" id="CP096658">
    <property type="protein sequence ID" value="UPW01809.1"/>
    <property type="molecule type" value="Genomic_DNA"/>
</dbReference>
<sequence>MVREDGKRNFALRETGGDESSVFSGNTPRQAALKAARRLDPASSEDAADRTEIRLREKGTDKVHIYEGWAWHESAPDDKPDWMPNEITEANVSKQGIEHLDE</sequence>
<gene>
    <name evidence="4" type="ORF">M0R88_06835</name>
</gene>
<feature type="region of interest" description="Disordered" evidence="3">
    <location>
        <begin position="1"/>
        <end position="54"/>
    </location>
</feature>
<dbReference type="KEGG" id="haxz:M0R88_06835"/>
<dbReference type="Proteomes" id="UP000830434">
    <property type="component" value="Chromosome"/>
</dbReference>
<reference evidence="4" key="1">
    <citation type="submission" date="2022-04" db="EMBL/GenBank/DDBJ databases">
        <title>Diverse halophilic archaea isolated from saline environments.</title>
        <authorList>
            <person name="Cui H.-L."/>
        </authorList>
    </citation>
    <scope>NUCLEOTIDE SEQUENCE</scope>
    <source>
        <strain evidence="4">XZYJT40</strain>
    </source>
</reference>
<dbReference type="GeneID" id="72189556"/>
<comment type="function">
    <text evidence="1">Protects DNA against thermal denaturation and modulates transcription.</text>
</comment>
<feature type="region of interest" description="Disordered" evidence="3">
    <location>
        <begin position="73"/>
        <end position="102"/>
    </location>
</feature>
<evidence type="ECO:0000313" key="5">
    <source>
        <dbReference type="Proteomes" id="UP000830434"/>
    </source>
</evidence>
<organism evidence="4 5">
    <name type="scientific">Halorussus gelatinilyticus</name>
    <dbReference type="NCBI Taxonomy" id="2937524"/>
    <lineage>
        <taxon>Archaea</taxon>
        <taxon>Methanobacteriati</taxon>
        <taxon>Methanobacteriota</taxon>
        <taxon>Stenosarchaea group</taxon>
        <taxon>Halobacteria</taxon>
        <taxon>Halobacteriales</taxon>
        <taxon>Haladaptataceae</taxon>
        <taxon>Halorussus</taxon>
    </lineage>
</organism>